<protein>
    <recommendedName>
        <fullName evidence="2">GH64 domain-containing protein</fullName>
    </recommendedName>
</protein>
<dbReference type="Pfam" id="PF16483">
    <property type="entry name" value="Glyco_hydro_64"/>
    <property type="match status" value="1"/>
</dbReference>
<organism evidence="3">
    <name type="scientific">Hypocrella siamensis</name>
    <dbReference type="NCBI Taxonomy" id="696354"/>
    <lineage>
        <taxon>Eukaryota</taxon>
        <taxon>Fungi</taxon>
        <taxon>Dikarya</taxon>
        <taxon>Ascomycota</taxon>
        <taxon>Pezizomycotina</taxon>
        <taxon>Sordariomycetes</taxon>
        <taxon>Hypocreomycetidae</taxon>
        <taxon>Hypocreales</taxon>
        <taxon>Clavicipitaceae</taxon>
        <taxon>Hypocrella</taxon>
    </lineage>
</organism>
<name>A0A173GN49_9HYPO</name>
<accession>A0A173GN49</accession>
<reference evidence="3" key="1">
    <citation type="journal article" date="2016" name="BMC Genomics">
        <title>Genome sequence and comparative analysis of clavicipitaceous insect-pathogenic fungus Aschersonia badia with Metarhizium spp.</title>
        <authorList>
            <person name="Agrawal Y."/>
            <person name="Narwani T."/>
            <person name="Subramanian S."/>
        </authorList>
    </citation>
    <scope>NUCLEOTIDE SEQUENCE</scope>
    <source>
        <strain evidence="3">MTCC 10142</strain>
    </source>
</reference>
<feature type="non-terminal residue" evidence="3">
    <location>
        <position position="462"/>
    </location>
</feature>
<evidence type="ECO:0000313" key="3">
    <source>
        <dbReference type="EMBL" id="ANH56465.1"/>
    </source>
</evidence>
<dbReference type="Gene3D" id="3.30.920.50">
    <property type="entry name" value="Beta-1,3-glucanase, C-terminal domain"/>
    <property type="match status" value="1"/>
</dbReference>
<dbReference type="InterPro" id="IPR032477">
    <property type="entry name" value="Glyco_hydro_64"/>
</dbReference>
<keyword evidence="1" id="KW-0732">Signal</keyword>
<feature type="domain" description="GH64" evidence="2">
    <location>
        <begin position="73"/>
        <end position="456"/>
    </location>
</feature>
<feature type="signal peptide" evidence="1">
    <location>
        <begin position="1"/>
        <end position="18"/>
    </location>
</feature>
<evidence type="ECO:0000256" key="1">
    <source>
        <dbReference type="SAM" id="SignalP"/>
    </source>
</evidence>
<proteinExistence type="predicted"/>
<dbReference type="EMBL" id="KU202555">
    <property type="protein sequence ID" value="ANH56465.1"/>
    <property type="molecule type" value="Genomic_DNA"/>
</dbReference>
<dbReference type="InterPro" id="IPR037176">
    <property type="entry name" value="Osmotin/thaumatin-like_sf"/>
</dbReference>
<dbReference type="PANTHER" id="PTHR38165">
    <property type="match status" value="1"/>
</dbReference>
<dbReference type="InterPro" id="IPR042517">
    <property type="entry name" value="Glyco_hydro_64_N_2"/>
</dbReference>
<dbReference type="Gene3D" id="2.60.110.10">
    <property type="entry name" value="Thaumatin"/>
    <property type="match status" value="1"/>
</dbReference>
<dbReference type="InterPro" id="IPR037398">
    <property type="entry name" value="Glyco_hydro_64_fam"/>
</dbReference>
<evidence type="ECO:0000259" key="2">
    <source>
        <dbReference type="PROSITE" id="PS52006"/>
    </source>
</evidence>
<dbReference type="PANTHER" id="PTHR38165:SF1">
    <property type="entry name" value="GLUCANASE B"/>
    <property type="match status" value="1"/>
</dbReference>
<dbReference type="AlphaFoldDB" id="A0A173GN49"/>
<dbReference type="PROSITE" id="PS52006">
    <property type="entry name" value="GH64"/>
    <property type="match status" value="1"/>
</dbReference>
<sequence length="462" mass="50011">MRTALVLAALFEASSVIAYRRLPSFVHQGFTVASAGGAEDVVVTEKNILIGAFHDDQEPKETINNYKREDGAPPTMPFEIVNNLSDGPVKAYIVGLCRHCNGEGPDSQDKVVFVTSDGSAFYPSSQGSGVPVEIENSKMAIDIDGRRGDTFTINLPFPIHSGRVYFSVGELKFFMVKTPVGDGLVQPSVTNSQDPSAETNWGFIEFTFTPNGALFANVSFVDFVGMILSISLSPRDGSTPMSTKGLSADAVSRICDDLKTLTMDGRYNWAGLCVVNRAGVPIRVLSPNSYGIIRPSDFADYWQDYVDRVWDQYAREPLVINTQNSAGLVNCQVRDAQMSCDGDNRPYDKPTARDIWGCDSGPFGKQAGDNSVHLAIIPRLCAAFVRSTLLIAGGNVQPSLLAASYYQQSPTNHYSRLVHEREVDGRGYAFPYDDVNADGENASGTLASGGLSTLTIYLGGQS</sequence>
<feature type="chain" id="PRO_5008006509" description="GH64 domain-containing protein" evidence="1">
    <location>
        <begin position="19"/>
        <end position="462"/>
    </location>
</feature>